<gene>
    <name evidence="2" type="ORF">GCM10010967_46550</name>
</gene>
<feature type="domain" description="Phosphatidic acid phosphatase type 2/haloperoxidase" evidence="1">
    <location>
        <begin position="133"/>
        <end position="212"/>
    </location>
</feature>
<organism evidence="2 3">
    <name type="scientific">Dyadobacter beijingensis</name>
    <dbReference type="NCBI Taxonomy" id="365489"/>
    <lineage>
        <taxon>Bacteria</taxon>
        <taxon>Pseudomonadati</taxon>
        <taxon>Bacteroidota</taxon>
        <taxon>Cytophagia</taxon>
        <taxon>Cytophagales</taxon>
        <taxon>Spirosomataceae</taxon>
        <taxon>Dyadobacter</taxon>
    </lineage>
</organism>
<dbReference type="InterPro" id="IPR036938">
    <property type="entry name" value="PAP2/HPO_sf"/>
</dbReference>
<comment type="caution">
    <text evidence="2">The sequence shown here is derived from an EMBL/GenBank/DDBJ whole genome shotgun (WGS) entry which is preliminary data.</text>
</comment>
<sequence>MDTVHYPPKEYGSSSIYLIAKPYYLTDQQVEALKTSVEPPANSSDQTRKELDYLLQLQQGRSPEQVKRVEFLGAIGYWPSTDLIPTHPEYAQNLRDLFFEGSEILGATCTADRYPQTAKLLKGIMRDMRIMEFTIKYHYNRPRPYHLEPNLKPLTRIGSPSFASGHTLWAFLQAYTWSELLPQRRNEFIKLAEEIRRSREILGIHYPSDNETARQISHKMLAYFFTNKEFLRDFEAARAEWKTDN</sequence>
<name>A0ABQ2IBE3_9BACT</name>
<dbReference type="SUPFAM" id="SSF48317">
    <property type="entry name" value="Acid phosphatase/Vanadium-dependent haloperoxidase"/>
    <property type="match status" value="1"/>
</dbReference>
<dbReference type="Proteomes" id="UP000632339">
    <property type="component" value="Unassembled WGS sequence"/>
</dbReference>
<dbReference type="InterPro" id="IPR000326">
    <property type="entry name" value="PAP2/HPO"/>
</dbReference>
<evidence type="ECO:0000313" key="3">
    <source>
        <dbReference type="Proteomes" id="UP000632339"/>
    </source>
</evidence>
<dbReference type="Gene3D" id="1.20.144.10">
    <property type="entry name" value="Phosphatidic acid phosphatase type 2/haloperoxidase"/>
    <property type="match status" value="1"/>
</dbReference>
<dbReference type="Pfam" id="PF01569">
    <property type="entry name" value="PAP2"/>
    <property type="match status" value="1"/>
</dbReference>
<evidence type="ECO:0000313" key="2">
    <source>
        <dbReference type="EMBL" id="GGN06044.1"/>
    </source>
</evidence>
<reference evidence="3" key="1">
    <citation type="journal article" date="2019" name="Int. J. Syst. Evol. Microbiol.">
        <title>The Global Catalogue of Microorganisms (GCM) 10K type strain sequencing project: providing services to taxonomists for standard genome sequencing and annotation.</title>
        <authorList>
            <consortium name="The Broad Institute Genomics Platform"/>
            <consortium name="The Broad Institute Genome Sequencing Center for Infectious Disease"/>
            <person name="Wu L."/>
            <person name="Ma J."/>
        </authorList>
    </citation>
    <scope>NUCLEOTIDE SEQUENCE [LARGE SCALE GENOMIC DNA]</scope>
    <source>
        <strain evidence="3">CGMCC 1.6375</strain>
    </source>
</reference>
<proteinExistence type="predicted"/>
<evidence type="ECO:0000259" key="1">
    <source>
        <dbReference type="Pfam" id="PF01569"/>
    </source>
</evidence>
<protein>
    <submittedName>
        <fullName evidence="2">Acid phosphatase</fullName>
    </submittedName>
</protein>
<keyword evidence="3" id="KW-1185">Reference proteome</keyword>
<dbReference type="EMBL" id="BMLI01000002">
    <property type="protein sequence ID" value="GGN06044.1"/>
    <property type="molecule type" value="Genomic_DNA"/>
</dbReference>
<accession>A0ABQ2IBE3</accession>